<accession>A0A2U1B7V2</accession>
<keyword evidence="7" id="KW-1185">Reference proteome</keyword>
<dbReference type="RefSeq" id="WP_116883237.1">
    <property type="nucleotide sequence ID" value="NZ_CABMMC010000016.1"/>
</dbReference>
<dbReference type="Pfam" id="PF13377">
    <property type="entry name" value="Peripla_BP_3"/>
    <property type="match status" value="1"/>
</dbReference>
<dbReference type="InterPro" id="IPR000843">
    <property type="entry name" value="HTH_LacI"/>
</dbReference>
<organism evidence="6 7">
    <name type="scientific">Victivallis vadensis</name>
    <dbReference type="NCBI Taxonomy" id="172901"/>
    <lineage>
        <taxon>Bacteria</taxon>
        <taxon>Pseudomonadati</taxon>
        <taxon>Lentisphaerota</taxon>
        <taxon>Lentisphaeria</taxon>
        <taxon>Victivallales</taxon>
        <taxon>Victivallaceae</taxon>
        <taxon>Victivallis</taxon>
    </lineage>
</organism>
<dbReference type="CDD" id="cd06267">
    <property type="entry name" value="PBP1_LacI_sugar_binding-like"/>
    <property type="match status" value="1"/>
</dbReference>
<dbReference type="GeneID" id="79513929"/>
<evidence type="ECO:0000256" key="1">
    <source>
        <dbReference type="ARBA" id="ARBA00022491"/>
    </source>
</evidence>
<dbReference type="CDD" id="cd01392">
    <property type="entry name" value="HTH_LacI"/>
    <property type="match status" value="1"/>
</dbReference>
<sequence>MTISEIARLAGVSTSTVSRVFSHHPNIREDVRARVLAAAREHGYHPRLSSKQRNVVIVTPYDSVYPVQSCVDMILMALMRELPRRGFRLEVLPCNNLERLESIQFCGAVAVGAEPGDFKGWSERFPVPLVIVDRAAQPVSPDVCFVHSDERQGMTLAIDHLYRRGCRRIGCIIHGDPGTGNADIRHAAILAALRERKLPVEEPLICFSGPGSDRYVELIGKLLRQRADALFCPGGNAGIVSLYALSLFNRQLPADISLIASEQTFFSQHAVPPQTTISPDYPAIAAATADVLERRLDGTPVPTDAATLPYRLISRESVRAQ</sequence>
<dbReference type="Proteomes" id="UP000245959">
    <property type="component" value="Unassembled WGS sequence"/>
</dbReference>
<evidence type="ECO:0000259" key="5">
    <source>
        <dbReference type="PROSITE" id="PS50932"/>
    </source>
</evidence>
<feature type="domain" description="HTH lacI-type" evidence="5">
    <location>
        <begin position="1"/>
        <end position="55"/>
    </location>
</feature>
<evidence type="ECO:0000256" key="3">
    <source>
        <dbReference type="ARBA" id="ARBA00023125"/>
    </source>
</evidence>
<dbReference type="Gene3D" id="3.40.50.2300">
    <property type="match status" value="2"/>
</dbReference>
<dbReference type="Pfam" id="PF00356">
    <property type="entry name" value="LacI"/>
    <property type="match status" value="1"/>
</dbReference>
<dbReference type="OrthoDB" id="183809at2"/>
<dbReference type="InterPro" id="IPR028082">
    <property type="entry name" value="Peripla_BP_I"/>
</dbReference>
<dbReference type="EMBL" id="QEKH01000006">
    <property type="protein sequence ID" value="PVY44607.1"/>
    <property type="molecule type" value="Genomic_DNA"/>
</dbReference>
<dbReference type="InterPro" id="IPR046335">
    <property type="entry name" value="LacI/GalR-like_sensor"/>
</dbReference>
<protein>
    <submittedName>
        <fullName evidence="6">LacI family transcriptional regulator</fullName>
    </submittedName>
</protein>
<keyword evidence="2" id="KW-0805">Transcription regulation</keyword>
<gene>
    <name evidence="6" type="ORF">C8D82_106125</name>
</gene>
<dbReference type="InterPro" id="IPR010982">
    <property type="entry name" value="Lambda_DNA-bd_dom_sf"/>
</dbReference>
<proteinExistence type="predicted"/>
<keyword evidence="4" id="KW-0804">Transcription</keyword>
<dbReference type="PROSITE" id="PS50932">
    <property type="entry name" value="HTH_LACI_2"/>
    <property type="match status" value="1"/>
</dbReference>
<dbReference type="PANTHER" id="PTHR30146">
    <property type="entry name" value="LACI-RELATED TRANSCRIPTIONAL REPRESSOR"/>
    <property type="match status" value="1"/>
</dbReference>
<dbReference type="PANTHER" id="PTHR30146:SF148">
    <property type="entry name" value="HTH-TYPE TRANSCRIPTIONAL REPRESSOR PURR-RELATED"/>
    <property type="match status" value="1"/>
</dbReference>
<dbReference type="Gene3D" id="1.10.260.40">
    <property type="entry name" value="lambda repressor-like DNA-binding domains"/>
    <property type="match status" value="1"/>
</dbReference>
<reference evidence="6 7" key="1">
    <citation type="submission" date="2018-04" db="EMBL/GenBank/DDBJ databases">
        <title>Genomic Encyclopedia of Type Strains, Phase IV (KMG-IV): sequencing the most valuable type-strain genomes for metagenomic binning, comparative biology and taxonomic classification.</title>
        <authorList>
            <person name="Goeker M."/>
        </authorList>
    </citation>
    <scope>NUCLEOTIDE SEQUENCE [LARGE SCALE GENOMIC DNA]</scope>
    <source>
        <strain evidence="6 7">DSM 14823</strain>
    </source>
</reference>
<name>A0A2U1B7V2_9BACT</name>
<evidence type="ECO:0000256" key="4">
    <source>
        <dbReference type="ARBA" id="ARBA00023163"/>
    </source>
</evidence>
<dbReference type="SUPFAM" id="SSF47413">
    <property type="entry name" value="lambda repressor-like DNA-binding domains"/>
    <property type="match status" value="1"/>
</dbReference>
<evidence type="ECO:0000256" key="2">
    <source>
        <dbReference type="ARBA" id="ARBA00023015"/>
    </source>
</evidence>
<dbReference type="SUPFAM" id="SSF53822">
    <property type="entry name" value="Periplasmic binding protein-like I"/>
    <property type="match status" value="1"/>
</dbReference>
<dbReference type="GO" id="GO:0000976">
    <property type="term" value="F:transcription cis-regulatory region binding"/>
    <property type="evidence" value="ECO:0007669"/>
    <property type="project" value="TreeGrafter"/>
</dbReference>
<dbReference type="AlphaFoldDB" id="A0A2U1B7V2"/>
<comment type="caution">
    <text evidence="6">The sequence shown here is derived from an EMBL/GenBank/DDBJ whole genome shotgun (WGS) entry which is preliminary data.</text>
</comment>
<dbReference type="GO" id="GO:0003700">
    <property type="term" value="F:DNA-binding transcription factor activity"/>
    <property type="evidence" value="ECO:0007669"/>
    <property type="project" value="TreeGrafter"/>
</dbReference>
<keyword evidence="1" id="KW-0678">Repressor</keyword>
<evidence type="ECO:0000313" key="7">
    <source>
        <dbReference type="Proteomes" id="UP000245959"/>
    </source>
</evidence>
<dbReference type="SMART" id="SM00354">
    <property type="entry name" value="HTH_LACI"/>
    <property type="match status" value="1"/>
</dbReference>
<evidence type="ECO:0000313" key="6">
    <source>
        <dbReference type="EMBL" id="PVY44607.1"/>
    </source>
</evidence>
<keyword evidence="3" id="KW-0238">DNA-binding</keyword>